<evidence type="ECO:0000256" key="12">
    <source>
        <dbReference type="ARBA" id="ARBA00023288"/>
    </source>
</evidence>
<comment type="similarity">
    <text evidence="4">Belongs to the RBT5 family.</text>
</comment>
<feature type="transmembrane region" description="Helical" evidence="15">
    <location>
        <begin position="231"/>
        <end position="254"/>
    </location>
</feature>
<evidence type="ECO:0000313" key="18">
    <source>
        <dbReference type="EMBL" id="KAF6827180.1"/>
    </source>
</evidence>
<feature type="transmembrane region" description="Helical" evidence="15">
    <location>
        <begin position="196"/>
        <end position="219"/>
    </location>
</feature>
<dbReference type="PANTHER" id="PTHR33048:SF47">
    <property type="entry name" value="INTEGRAL MEMBRANE PROTEIN-RELATED"/>
    <property type="match status" value="1"/>
</dbReference>
<evidence type="ECO:0000256" key="5">
    <source>
        <dbReference type="ARBA" id="ARBA00022525"/>
    </source>
</evidence>
<keyword evidence="9 15" id="KW-1133">Transmembrane helix</keyword>
<keyword evidence="5" id="KW-0964">Secreted</keyword>
<feature type="non-terminal residue" evidence="18">
    <location>
        <position position="1"/>
    </location>
</feature>
<keyword evidence="6" id="KW-0325">Glycoprotein</keyword>
<proteinExistence type="inferred from homology"/>
<feature type="compositionally biased region" description="Basic and acidic residues" evidence="14">
    <location>
        <begin position="419"/>
        <end position="432"/>
    </location>
</feature>
<organism evidence="18 19">
    <name type="scientific">Colletotrichum plurivorum</name>
    <dbReference type="NCBI Taxonomy" id="2175906"/>
    <lineage>
        <taxon>Eukaryota</taxon>
        <taxon>Fungi</taxon>
        <taxon>Dikarya</taxon>
        <taxon>Ascomycota</taxon>
        <taxon>Pezizomycotina</taxon>
        <taxon>Sordariomycetes</taxon>
        <taxon>Hypocreomycetidae</taxon>
        <taxon>Glomerellales</taxon>
        <taxon>Glomerellaceae</taxon>
        <taxon>Colletotrichum</taxon>
        <taxon>Colletotrichum orchidearum species complex</taxon>
    </lineage>
</organism>
<evidence type="ECO:0000256" key="15">
    <source>
        <dbReference type="SAM" id="Phobius"/>
    </source>
</evidence>
<keyword evidence="19" id="KW-1185">Reference proteome</keyword>
<keyword evidence="7 15" id="KW-0812">Transmembrane</keyword>
<comment type="caution">
    <text evidence="18">The sequence shown here is derived from an EMBL/GenBank/DDBJ whole genome shotgun (WGS) entry which is preliminary data.</text>
</comment>
<dbReference type="AlphaFoldDB" id="A0A8H6NC52"/>
<dbReference type="Pfam" id="PF05730">
    <property type="entry name" value="CFEM"/>
    <property type="match status" value="1"/>
</dbReference>
<evidence type="ECO:0000256" key="2">
    <source>
        <dbReference type="ARBA" id="ARBA00004589"/>
    </source>
</evidence>
<keyword evidence="10 15" id="KW-0472">Membrane</keyword>
<reference evidence="18" key="1">
    <citation type="journal article" date="2020" name="Phytopathology">
        <title>Genome Sequence Resources of Colletotrichum truncatum, C. plurivorum, C. musicola, and C. sojae: Four Species Pathogenic to Soybean (Glycine max).</title>
        <authorList>
            <person name="Rogerio F."/>
            <person name="Boufleur T.R."/>
            <person name="Ciampi-Guillardi M."/>
            <person name="Sukno S.A."/>
            <person name="Thon M.R."/>
            <person name="Massola Junior N.S."/>
            <person name="Baroncelli R."/>
        </authorList>
    </citation>
    <scope>NUCLEOTIDE SEQUENCE</scope>
    <source>
        <strain evidence="18">LFN00145</strain>
    </source>
</reference>
<evidence type="ECO:0000256" key="7">
    <source>
        <dbReference type="ARBA" id="ARBA00022692"/>
    </source>
</evidence>
<name>A0A8H6NC52_9PEZI</name>
<feature type="domain" description="CFEM" evidence="16">
    <location>
        <begin position="61"/>
        <end position="105"/>
    </location>
</feature>
<evidence type="ECO:0000256" key="9">
    <source>
        <dbReference type="ARBA" id="ARBA00022989"/>
    </source>
</evidence>
<evidence type="ECO:0000256" key="1">
    <source>
        <dbReference type="ARBA" id="ARBA00004141"/>
    </source>
</evidence>
<evidence type="ECO:0000256" key="14">
    <source>
        <dbReference type="SAM" id="MobiDB-lite"/>
    </source>
</evidence>
<dbReference type="InterPro" id="IPR008427">
    <property type="entry name" value="Extracellular_membr_CFEM_dom"/>
</dbReference>
<evidence type="ECO:0000256" key="11">
    <source>
        <dbReference type="ARBA" id="ARBA00023157"/>
    </source>
</evidence>
<evidence type="ECO:0000256" key="3">
    <source>
        <dbReference type="ARBA" id="ARBA00004613"/>
    </source>
</evidence>
<comment type="similarity">
    <text evidence="13">Belongs to the SAT4 family.</text>
</comment>
<keyword evidence="6" id="KW-0336">GPI-anchor</keyword>
<dbReference type="EMBL" id="WIGO01000142">
    <property type="protein sequence ID" value="KAF6827180.1"/>
    <property type="molecule type" value="Genomic_DNA"/>
</dbReference>
<feature type="transmembrane region" description="Helical" evidence="15">
    <location>
        <begin position="274"/>
        <end position="293"/>
    </location>
</feature>
<evidence type="ECO:0000313" key="19">
    <source>
        <dbReference type="Proteomes" id="UP000654918"/>
    </source>
</evidence>
<evidence type="ECO:0000256" key="8">
    <source>
        <dbReference type="ARBA" id="ARBA00022729"/>
    </source>
</evidence>
<feature type="compositionally biased region" description="Low complexity" evidence="14">
    <location>
        <begin position="399"/>
        <end position="409"/>
    </location>
</feature>
<dbReference type="GO" id="GO:0005576">
    <property type="term" value="C:extracellular region"/>
    <property type="evidence" value="ECO:0007669"/>
    <property type="project" value="UniProtKB-SubCell"/>
</dbReference>
<dbReference type="Pfam" id="PF20684">
    <property type="entry name" value="Fung_rhodopsin"/>
    <property type="match status" value="1"/>
</dbReference>
<evidence type="ECO:0000259" key="17">
    <source>
        <dbReference type="Pfam" id="PF20684"/>
    </source>
</evidence>
<dbReference type="GO" id="GO:0098552">
    <property type="term" value="C:side of membrane"/>
    <property type="evidence" value="ECO:0007669"/>
    <property type="project" value="UniProtKB-KW"/>
</dbReference>
<dbReference type="InterPro" id="IPR049326">
    <property type="entry name" value="Rhodopsin_dom_fungi"/>
</dbReference>
<feature type="region of interest" description="Disordered" evidence="14">
    <location>
        <begin position="388"/>
        <end position="441"/>
    </location>
</feature>
<evidence type="ECO:0000256" key="13">
    <source>
        <dbReference type="ARBA" id="ARBA00038359"/>
    </source>
</evidence>
<dbReference type="Proteomes" id="UP000654918">
    <property type="component" value="Unassembled WGS sequence"/>
</dbReference>
<accession>A0A8H6NC52</accession>
<protein>
    <submittedName>
        <fullName evidence="18">CFEM domain-containing protein</fullName>
    </submittedName>
</protein>
<feature type="transmembrane region" description="Helical" evidence="15">
    <location>
        <begin position="361"/>
        <end position="382"/>
    </location>
</feature>
<evidence type="ECO:0000259" key="16">
    <source>
        <dbReference type="Pfam" id="PF05730"/>
    </source>
</evidence>
<evidence type="ECO:0000256" key="4">
    <source>
        <dbReference type="ARBA" id="ARBA00010031"/>
    </source>
</evidence>
<keyword evidence="11" id="KW-1015">Disulfide bond</keyword>
<feature type="domain" description="Rhodopsin" evidence="17">
    <location>
        <begin position="134"/>
        <end position="376"/>
    </location>
</feature>
<gene>
    <name evidence="18" type="ORF">CPLU01_09253</name>
</gene>
<comment type="subcellular location">
    <subcellularLocation>
        <location evidence="2">Membrane</location>
        <topology evidence="2">Lipid-anchor</topology>
        <topology evidence="2">GPI-anchor</topology>
    </subcellularLocation>
    <subcellularLocation>
        <location evidence="1">Membrane</location>
        <topology evidence="1">Multi-pass membrane protein</topology>
    </subcellularLocation>
    <subcellularLocation>
        <location evidence="3">Secreted</location>
    </subcellularLocation>
</comment>
<dbReference type="InterPro" id="IPR052337">
    <property type="entry name" value="SAT4-like"/>
</dbReference>
<feature type="transmembrane region" description="Helical" evidence="15">
    <location>
        <begin position="118"/>
        <end position="138"/>
    </location>
</feature>
<keyword evidence="12" id="KW-0449">Lipoprotein</keyword>
<dbReference type="PANTHER" id="PTHR33048">
    <property type="entry name" value="PTH11-LIKE INTEGRAL MEMBRANE PROTEIN (AFU_ORTHOLOGUE AFUA_5G11245)"/>
    <property type="match status" value="1"/>
</dbReference>
<sequence>NVINTARLLSALIIQSPFSRLVRRYAYDEAAYRVAFRVLDDPGPRGTRREHPELRASLNLTGCPPTNQTCLCHDDLFQKSVGDCVMASCSVRDALFAKNQTWTACGFPTHDDFHLTKALRISFFCIFATIPFILRSIVKIARLTTWGPDDVTILFAYVRVNPSIKGPRTERTDWGRAGVGKDFWSLTIDQAINANLSFYIGQICHTSAMGLIKASILFMTLRIFPSETFRVVLWATLAFNFAFTFACALVFIFQCRPIDLAWTYWLGERDGWCINVYAIGVVYSAVHVAVDVWMLALPATQVWSLNMKRRRKFAVTLMFSLGLFLTAVSAVRLKWMVTFNPKGANVTVDALFIATLSDVELFVGFFTACIPTTRLFVIRFIVKRSEKPERISQPPPPSAGSTGSTLTSPKAAANLDVAWTRDDGPWDGRVREPLGPGQLRG</sequence>
<feature type="transmembrane region" description="Helical" evidence="15">
    <location>
        <begin position="313"/>
        <end position="333"/>
    </location>
</feature>
<evidence type="ECO:0000256" key="10">
    <source>
        <dbReference type="ARBA" id="ARBA00023136"/>
    </source>
</evidence>
<keyword evidence="8" id="KW-0732">Signal</keyword>
<evidence type="ECO:0000256" key="6">
    <source>
        <dbReference type="ARBA" id="ARBA00022622"/>
    </source>
</evidence>